<reference evidence="1 2" key="1">
    <citation type="submission" date="2019-01" db="EMBL/GenBank/DDBJ databases">
        <title>Complete genome sequence of Cohnella hallensis HS21 isolated from Korean fir (Abies koreana) rhizospheric soil.</title>
        <authorList>
            <person name="Jiang L."/>
            <person name="Kang S.W."/>
            <person name="Kim S."/>
            <person name="Jung J."/>
            <person name="Kim C.Y."/>
            <person name="Kim D.H."/>
            <person name="Kim S.W."/>
            <person name="Lee J."/>
        </authorList>
    </citation>
    <scope>NUCLEOTIDE SEQUENCE [LARGE SCALE GENOMIC DNA]</scope>
    <source>
        <strain evidence="1 2">HS21</strain>
    </source>
</reference>
<evidence type="ECO:0000313" key="2">
    <source>
        <dbReference type="Proteomes" id="UP000289856"/>
    </source>
</evidence>
<name>A0A3T1D4K5_9BACL</name>
<dbReference type="EMBL" id="AP019400">
    <property type="protein sequence ID" value="BBI32968.1"/>
    <property type="molecule type" value="Genomic_DNA"/>
</dbReference>
<keyword evidence="2" id="KW-1185">Reference proteome</keyword>
<evidence type="ECO:0000313" key="1">
    <source>
        <dbReference type="EMBL" id="BBI32968.1"/>
    </source>
</evidence>
<dbReference type="KEGG" id="cohn:KCTCHS21_23670"/>
<organism evidence="1 2">
    <name type="scientific">Cohnella abietis</name>
    <dbReference type="NCBI Taxonomy" id="2507935"/>
    <lineage>
        <taxon>Bacteria</taxon>
        <taxon>Bacillati</taxon>
        <taxon>Bacillota</taxon>
        <taxon>Bacilli</taxon>
        <taxon>Bacillales</taxon>
        <taxon>Paenibacillaceae</taxon>
        <taxon>Cohnella</taxon>
    </lineage>
</organism>
<protein>
    <submittedName>
        <fullName evidence="1">Uncharacterized protein</fullName>
    </submittedName>
</protein>
<dbReference type="AlphaFoldDB" id="A0A3T1D4K5"/>
<proteinExistence type="predicted"/>
<accession>A0A3T1D4K5</accession>
<gene>
    <name evidence="1" type="ORF">KCTCHS21_23670</name>
</gene>
<dbReference type="Proteomes" id="UP000289856">
    <property type="component" value="Chromosome"/>
</dbReference>
<sequence length="49" mass="5609">MKIWAGKKGEMSKLDQILYPAYLCLLQLAVCLARPELHYRIQERAVCSG</sequence>